<organism evidence="2">
    <name type="scientific">termite gut metagenome</name>
    <dbReference type="NCBI Taxonomy" id="433724"/>
    <lineage>
        <taxon>unclassified sequences</taxon>
        <taxon>metagenomes</taxon>
        <taxon>organismal metagenomes</taxon>
    </lineage>
</organism>
<feature type="transmembrane region" description="Helical" evidence="1">
    <location>
        <begin position="24"/>
        <end position="44"/>
    </location>
</feature>
<protein>
    <submittedName>
        <fullName evidence="2">Multidrug resistance protein MdtH</fullName>
    </submittedName>
</protein>
<reference evidence="2" key="1">
    <citation type="submission" date="2019-03" db="EMBL/GenBank/DDBJ databases">
        <title>Single cell metagenomics reveals metabolic interactions within the superorganism composed of flagellate Streblomastix strix and complex community of Bacteroidetes bacteria on its surface.</title>
        <authorList>
            <person name="Treitli S.C."/>
            <person name="Kolisko M."/>
            <person name="Husnik F."/>
            <person name="Keeling P."/>
            <person name="Hampl V."/>
        </authorList>
    </citation>
    <scope>NUCLEOTIDE SEQUENCE</scope>
    <source>
        <strain evidence="2">STM</strain>
    </source>
</reference>
<evidence type="ECO:0000313" key="2">
    <source>
        <dbReference type="EMBL" id="KAA6314472.1"/>
    </source>
</evidence>
<dbReference type="SUPFAM" id="SSF103473">
    <property type="entry name" value="MFS general substrate transporter"/>
    <property type="match status" value="1"/>
</dbReference>
<evidence type="ECO:0000256" key="1">
    <source>
        <dbReference type="SAM" id="Phobius"/>
    </source>
</evidence>
<feature type="transmembrane region" description="Helical" evidence="1">
    <location>
        <begin position="107"/>
        <end position="125"/>
    </location>
</feature>
<feature type="non-terminal residue" evidence="2">
    <location>
        <position position="1"/>
    </location>
</feature>
<comment type="caution">
    <text evidence="2">The sequence shown here is derived from an EMBL/GenBank/DDBJ whole genome shotgun (WGS) entry which is preliminary data.</text>
</comment>
<keyword evidence="1" id="KW-1133">Transmembrane helix</keyword>
<dbReference type="EMBL" id="SNRY01005635">
    <property type="protein sequence ID" value="KAA6314472.1"/>
    <property type="molecule type" value="Genomic_DNA"/>
</dbReference>
<gene>
    <name evidence="2" type="ORF">EZS27_034917</name>
</gene>
<accession>A0A5J4PZD0</accession>
<dbReference type="AlphaFoldDB" id="A0A5J4PZD0"/>
<name>A0A5J4PZD0_9ZZZZ</name>
<keyword evidence="1" id="KW-0472">Membrane</keyword>
<keyword evidence="1" id="KW-0812">Transmembrane</keyword>
<proteinExistence type="predicted"/>
<sequence length="133" mass="14695">LGEMAGSPKITEYIGRIAPLDKKALYMGYSFIPVFLGNVFAGLISGTVYQRMSDKVAITERFVNEKGLQITDGLSTNAYFEEVARQTGSTPQELTGLLWNTYDPSRLWIVIVSIGIVAAVGLFIYDRVISNKH</sequence>
<dbReference type="InterPro" id="IPR036259">
    <property type="entry name" value="MFS_trans_sf"/>
</dbReference>